<proteinExistence type="predicted"/>
<evidence type="ECO:0000313" key="1">
    <source>
        <dbReference type="EMBL" id="KGQ00994.1"/>
    </source>
</evidence>
<dbReference type="GeneID" id="26971007"/>
<accession>A0A0A2VJA4</accession>
<keyword evidence="2" id="KW-1185">Reference proteome</keyword>
<organism evidence="1 2">
    <name type="scientific">Paracoccidioides lutzii (strain ATCC MYA-826 / Pb01)</name>
    <name type="common">Paracoccidioides brasiliensis</name>
    <dbReference type="NCBI Taxonomy" id="502779"/>
    <lineage>
        <taxon>Eukaryota</taxon>
        <taxon>Fungi</taxon>
        <taxon>Dikarya</taxon>
        <taxon>Ascomycota</taxon>
        <taxon>Pezizomycotina</taxon>
        <taxon>Eurotiomycetes</taxon>
        <taxon>Eurotiomycetidae</taxon>
        <taxon>Onygenales</taxon>
        <taxon>Ajellomycetaceae</taxon>
        <taxon>Paracoccidioides</taxon>
    </lineage>
</organism>
<protein>
    <submittedName>
        <fullName evidence="1">Uncharacterized protein</fullName>
    </submittedName>
</protein>
<gene>
    <name evidence="1" type="ORF">PAAG_12302</name>
</gene>
<dbReference type="RefSeq" id="XP_015702556.1">
    <property type="nucleotide sequence ID" value="XM_015847812.1"/>
</dbReference>
<dbReference type="Proteomes" id="UP000002059">
    <property type="component" value="Partially assembled WGS sequence"/>
</dbReference>
<sequence>MGCTARLPSHRAFVLNWKTGIAKEPSLPPVKWDALKRYAVKLKRMQSEDPTCSITCNLLSEYNMDGLHLVRLLEFNGNTRWIARIQLHECNSESIKRLLHEVHTLALIRERTCIPCASSVWI</sequence>
<dbReference type="HOGENOM" id="CLU_2027421_0_0_1"/>
<dbReference type="KEGG" id="pbl:PAAG_12302"/>
<dbReference type="EMBL" id="KN294012">
    <property type="protein sequence ID" value="KGQ00994.1"/>
    <property type="molecule type" value="Genomic_DNA"/>
</dbReference>
<dbReference type="AlphaFoldDB" id="A0A0A2VJA4"/>
<dbReference type="VEuPathDB" id="FungiDB:PAAG_12302"/>
<dbReference type="OrthoDB" id="10003767at2759"/>
<name>A0A0A2VJA4_PARBA</name>
<reference evidence="1 2" key="1">
    <citation type="journal article" date="2011" name="PLoS Genet.">
        <title>Comparative genomic analysis of human fungal pathogens causing paracoccidioidomycosis.</title>
        <authorList>
            <person name="Desjardins C.A."/>
            <person name="Champion M.D."/>
            <person name="Holder J.W."/>
            <person name="Muszewska A."/>
            <person name="Goldberg J."/>
            <person name="Bailao A.M."/>
            <person name="Brigido M.M."/>
            <person name="Ferreira M.E."/>
            <person name="Garcia A.M."/>
            <person name="Grynberg M."/>
            <person name="Gujja S."/>
            <person name="Heiman D.I."/>
            <person name="Henn M.R."/>
            <person name="Kodira C.D."/>
            <person name="Leon-Narvaez H."/>
            <person name="Longo L.V."/>
            <person name="Ma L.J."/>
            <person name="Malavazi I."/>
            <person name="Matsuo A.L."/>
            <person name="Morais F.V."/>
            <person name="Pereira M."/>
            <person name="Rodriguez-Brito S."/>
            <person name="Sakthikumar S."/>
            <person name="Salem-Izacc S.M."/>
            <person name="Sykes S.M."/>
            <person name="Teixeira M.M."/>
            <person name="Vallejo M.C."/>
            <person name="Walter M.E."/>
            <person name="Yandava C."/>
            <person name="Young S."/>
            <person name="Zeng Q."/>
            <person name="Zucker J."/>
            <person name="Felipe M.S."/>
            <person name="Goldman G.H."/>
            <person name="Haas B.J."/>
            <person name="McEwen J.G."/>
            <person name="Nino-Vega G."/>
            <person name="Puccia R."/>
            <person name="San-Blas G."/>
            <person name="Soares C.M."/>
            <person name="Birren B.W."/>
            <person name="Cuomo C.A."/>
        </authorList>
    </citation>
    <scope>NUCLEOTIDE SEQUENCE [LARGE SCALE GENOMIC DNA]</scope>
    <source>
        <strain evidence="2">ATCC MYA-826 / Pb01</strain>
    </source>
</reference>
<evidence type="ECO:0000313" key="2">
    <source>
        <dbReference type="Proteomes" id="UP000002059"/>
    </source>
</evidence>